<gene>
    <name evidence="2" type="ORF">TTHERM_01078010</name>
</gene>
<dbReference type="Proteomes" id="UP000009168">
    <property type="component" value="Unassembled WGS sequence"/>
</dbReference>
<sequence length="771" mass="91784">FQLINYFQLIQQQKVLQINQLVNQKFCCKTIQQQYLNMDENSQQLPKKQLVFFKPKSVNQKYNKVINNFLIKSKNFDYLESCYKHKGVQPFDKSQLEKQNNFFKFTQPKIQQDDKKLRNQNKIQNENQQGKIQQSYEVESTEVKSQKPLDLNSDFNFQRNIKLGFPKSKSLYASPLMIPASNLDSLNEKFFLQNDDTTQGTFQIRSNSVSQNTTLYSNRQFSIFDNSIRRKSSVCQQNLDQDEILSQEINQQTNENLPLKINLLQQKEKLKDSLQSYQNYEAHSYNLKTQDQQNTQANQKCELSQSQQQFIKSKLIHKQNDQSSDIIKICDQQQNMPSLNNLMSQSNKSKNSPLQDMNNFSQSKNNRNEITLSKNIPKQKSHSMHEDNKNKTQNHLDQKYILSSKLFLEMHDQNKFSSHLNNLKQNNNQTKLLEDELDQYLPKITMDSQTQIKIKNNQIQSQYQNYYNQVCQYLNEFQNSLQEKNHIYDFKSYYNQQQESMRQEKKISQIQQMYNLHAHTQEESSPISKSDINFYKNLDQAQQFKVQQIYSLLLNLNQNFSHLVLMKRNKKKVMKALVQILGFNDQIKNTVLEEDQINVKKDIDFGLGLSIEAWKLVYQKNIKNIANLQKIPIETNQGIDYVPIDEAWQIYQIFQYFNQNLFQYIQIKLQYSERQRRNDLNNYLKDISSMRFQQVNKPNQSFKSQQQIQIFDKNVQDIFDRGQFVKQEQVVKRLEKYEITKGEFPFISQLSRLKSKQIDKAFDVFRKKIQK</sequence>
<dbReference type="AlphaFoldDB" id="Q24CF1"/>
<feature type="compositionally biased region" description="Polar residues" evidence="1">
    <location>
        <begin position="338"/>
        <end position="376"/>
    </location>
</feature>
<feature type="non-terminal residue" evidence="2">
    <location>
        <position position="1"/>
    </location>
</feature>
<accession>Q24CF1</accession>
<protein>
    <submittedName>
        <fullName evidence="2">Uncharacterized protein</fullName>
    </submittedName>
</protein>
<feature type="region of interest" description="Disordered" evidence="1">
    <location>
        <begin position="338"/>
        <end position="394"/>
    </location>
</feature>
<dbReference type="EMBL" id="GG662371">
    <property type="protein sequence ID" value="EAS05423.2"/>
    <property type="molecule type" value="Genomic_DNA"/>
</dbReference>
<proteinExistence type="predicted"/>
<name>Q24CF1_TETTS</name>
<reference evidence="3" key="1">
    <citation type="journal article" date="2006" name="PLoS Biol.">
        <title>Macronuclear genome sequence of the ciliate Tetrahymena thermophila, a model eukaryote.</title>
        <authorList>
            <person name="Eisen J.A."/>
            <person name="Coyne R.S."/>
            <person name="Wu M."/>
            <person name="Wu D."/>
            <person name="Thiagarajan M."/>
            <person name="Wortman J.R."/>
            <person name="Badger J.H."/>
            <person name="Ren Q."/>
            <person name="Amedeo P."/>
            <person name="Jones K.M."/>
            <person name="Tallon L.J."/>
            <person name="Delcher A.L."/>
            <person name="Salzberg S.L."/>
            <person name="Silva J.C."/>
            <person name="Haas B.J."/>
            <person name="Majoros W.H."/>
            <person name="Farzad M."/>
            <person name="Carlton J.M."/>
            <person name="Smith R.K. Jr."/>
            <person name="Garg J."/>
            <person name="Pearlman R.E."/>
            <person name="Karrer K.M."/>
            <person name="Sun L."/>
            <person name="Manning G."/>
            <person name="Elde N.C."/>
            <person name="Turkewitz A.P."/>
            <person name="Asai D.J."/>
            <person name="Wilkes D.E."/>
            <person name="Wang Y."/>
            <person name="Cai H."/>
            <person name="Collins K."/>
            <person name="Stewart B.A."/>
            <person name="Lee S.R."/>
            <person name="Wilamowska K."/>
            <person name="Weinberg Z."/>
            <person name="Ruzzo W.L."/>
            <person name="Wloga D."/>
            <person name="Gaertig J."/>
            <person name="Frankel J."/>
            <person name="Tsao C.-C."/>
            <person name="Gorovsky M.A."/>
            <person name="Keeling P.J."/>
            <person name="Waller R.F."/>
            <person name="Patron N.J."/>
            <person name="Cherry J.M."/>
            <person name="Stover N.A."/>
            <person name="Krieger C.J."/>
            <person name="del Toro C."/>
            <person name="Ryder H.F."/>
            <person name="Williamson S.C."/>
            <person name="Barbeau R.A."/>
            <person name="Hamilton E.P."/>
            <person name="Orias E."/>
        </authorList>
    </citation>
    <scope>NUCLEOTIDE SEQUENCE [LARGE SCALE GENOMIC DNA]</scope>
    <source>
        <strain evidence="3">SB210</strain>
    </source>
</reference>
<dbReference type="HOGENOM" id="CLU_635370_0_0_1"/>
<feature type="compositionally biased region" description="Basic and acidic residues" evidence="1">
    <location>
        <begin position="383"/>
        <end position="394"/>
    </location>
</feature>
<evidence type="ECO:0000256" key="1">
    <source>
        <dbReference type="SAM" id="MobiDB-lite"/>
    </source>
</evidence>
<evidence type="ECO:0000313" key="2">
    <source>
        <dbReference type="EMBL" id="EAS05423.2"/>
    </source>
</evidence>
<evidence type="ECO:0000313" key="3">
    <source>
        <dbReference type="Proteomes" id="UP000009168"/>
    </source>
</evidence>
<keyword evidence="3" id="KW-1185">Reference proteome</keyword>
<dbReference type="KEGG" id="tet:TTHERM_01078010"/>
<dbReference type="InParanoid" id="Q24CF1"/>
<organism evidence="2 3">
    <name type="scientific">Tetrahymena thermophila (strain SB210)</name>
    <dbReference type="NCBI Taxonomy" id="312017"/>
    <lineage>
        <taxon>Eukaryota</taxon>
        <taxon>Sar</taxon>
        <taxon>Alveolata</taxon>
        <taxon>Ciliophora</taxon>
        <taxon>Intramacronucleata</taxon>
        <taxon>Oligohymenophorea</taxon>
        <taxon>Hymenostomatida</taxon>
        <taxon>Tetrahymenina</taxon>
        <taxon>Tetrahymenidae</taxon>
        <taxon>Tetrahymena</taxon>
    </lineage>
</organism>
<dbReference type="GeneID" id="7826384"/>
<dbReference type="RefSeq" id="XP_001025668.2">
    <property type="nucleotide sequence ID" value="XM_001025668.2"/>
</dbReference>